<evidence type="ECO:0008006" key="3">
    <source>
        <dbReference type="Google" id="ProtNLM"/>
    </source>
</evidence>
<dbReference type="Gene3D" id="3.20.20.80">
    <property type="entry name" value="Glycosidases"/>
    <property type="match status" value="1"/>
</dbReference>
<keyword evidence="2" id="KW-1185">Reference proteome</keyword>
<dbReference type="InterPro" id="IPR017853">
    <property type="entry name" value="GH"/>
</dbReference>
<dbReference type="Proteomes" id="UP000788262">
    <property type="component" value="Unassembled WGS sequence"/>
</dbReference>
<organism evidence="1 2">
    <name type="scientific">Streptomyces actuosus</name>
    <dbReference type="NCBI Taxonomy" id="1885"/>
    <lineage>
        <taxon>Bacteria</taxon>
        <taxon>Bacillati</taxon>
        <taxon>Actinomycetota</taxon>
        <taxon>Actinomycetes</taxon>
        <taxon>Kitasatosporales</taxon>
        <taxon>Streptomycetaceae</taxon>
        <taxon>Streptomyces</taxon>
    </lineage>
</organism>
<reference evidence="1 2" key="1">
    <citation type="submission" date="2021-02" db="EMBL/GenBank/DDBJ databases">
        <title>Whole genome sequencing of Streptomyces actuosus VRA1.</title>
        <authorList>
            <person name="Sen G."/>
            <person name="Sen A."/>
        </authorList>
    </citation>
    <scope>NUCLEOTIDE SEQUENCE [LARGE SCALE GENOMIC DNA]</scope>
    <source>
        <strain evidence="1 2">VRA1</strain>
    </source>
</reference>
<name>A0ABS2VYT4_STRAS</name>
<proteinExistence type="predicted"/>
<dbReference type="EMBL" id="JAFFZS010000032">
    <property type="protein sequence ID" value="MBN0048060.1"/>
    <property type="molecule type" value="Genomic_DNA"/>
</dbReference>
<accession>A0ABS2VYT4</accession>
<comment type="caution">
    <text evidence="1">The sequence shown here is derived from an EMBL/GenBank/DDBJ whole genome shotgun (WGS) entry which is preliminary data.</text>
</comment>
<evidence type="ECO:0000313" key="1">
    <source>
        <dbReference type="EMBL" id="MBN0048060.1"/>
    </source>
</evidence>
<gene>
    <name evidence="1" type="ORF">JS756_28900</name>
</gene>
<evidence type="ECO:0000313" key="2">
    <source>
        <dbReference type="Proteomes" id="UP000788262"/>
    </source>
</evidence>
<sequence length="332" mass="37461">MNKGHRDYATFLADRGKTVQVGISWKDNPPGFDGGDESTKAARSRKVTQELADGAYTDRFTTLVDFVNAHPDATFLLRLDYEVSSYYHCTDSSCSSYKNAFRTLRNMFRSRTHQDNVRFVFHPVRGEYATMYPGDDVVDEIGVSVFAHELCMPIHDNGYLYNGTPPDNYDTGTLQCRNAYIGKDQHGNDAAVWKNWDYDGNVLKMMKFAKDHGKHMVVSESGMMNFTADGSSTRGLEQNRGAEWTKRLFGLLNYSGPVPNLSGTYDLSGVIRTVTYIDLDFRYGWDGKNDGSFDFPVNSTWFVDGRLSRYGQAKDAFCTGLRDRGFTTGCRT</sequence>
<protein>
    <recommendedName>
        <fullName evidence="3">GH26 domain-containing protein</fullName>
    </recommendedName>
</protein>
<dbReference type="RefSeq" id="WP_205386182.1">
    <property type="nucleotide sequence ID" value="NZ_JAFFZS010000032.1"/>
</dbReference>
<dbReference type="SUPFAM" id="SSF51445">
    <property type="entry name" value="(Trans)glycosidases"/>
    <property type="match status" value="1"/>
</dbReference>